<evidence type="ECO:0000259" key="3">
    <source>
        <dbReference type="PROSITE" id="PS50110"/>
    </source>
</evidence>
<dbReference type="AlphaFoldDB" id="A0A4P6UUK0"/>
<dbReference type="RefSeq" id="WP_208651622.1">
    <property type="nucleotide sequence ID" value="NZ_CP036528.1"/>
</dbReference>
<keyword evidence="5" id="KW-1185">Reference proteome</keyword>
<reference evidence="4 5" key="1">
    <citation type="submission" date="2019-02" db="EMBL/GenBank/DDBJ databases">
        <title>Ureibacillus thermophilus.</title>
        <authorList>
            <person name="Sunny J.S."/>
            <person name="Natarajan A."/>
            <person name="Saleena L.M."/>
        </authorList>
    </citation>
    <scope>NUCLEOTIDE SEQUENCE [LARGE SCALE GENOMIC DNA]</scope>
    <source>
        <strain evidence="4 5">LM102</strain>
    </source>
</reference>
<sequence>MKKILIVDDQKGIRILLDEIFTSEGVKTYLASNGKEALKILEETKMDGVLLDMKLPGMDGKEVLKKMKALYSDMPVFMMTAYDEGEMRVQENSCHADYYFPKPFNVHELKNTVLELLEKRL</sequence>
<dbReference type="EMBL" id="CP036528">
    <property type="protein sequence ID" value="QBK25232.1"/>
    <property type="molecule type" value="Genomic_DNA"/>
</dbReference>
<name>A0A4P6UUK0_9BACL</name>
<dbReference type="Pfam" id="PF00072">
    <property type="entry name" value="Response_reg"/>
    <property type="match status" value="1"/>
</dbReference>
<dbReference type="PROSITE" id="PS50110">
    <property type="entry name" value="RESPONSE_REGULATORY"/>
    <property type="match status" value="1"/>
</dbReference>
<gene>
    <name evidence="4" type="ORF">DKZ56_04780</name>
</gene>
<evidence type="ECO:0000256" key="1">
    <source>
        <dbReference type="ARBA" id="ARBA00022553"/>
    </source>
</evidence>
<dbReference type="InterPro" id="IPR001789">
    <property type="entry name" value="Sig_transdc_resp-reg_receiver"/>
</dbReference>
<feature type="modified residue" description="4-aspartylphosphate" evidence="2">
    <location>
        <position position="52"/>
    </location>
</feature>
<dbReference type="InterPro" id="IPR050595">
    <property type="entry name" value="Bact_response_regulator"/>
</dbReference>
<dbReference type="KEGG" id="uth:DKZ56_04780"/>
<accession>A0A4P6UUK0</accession>
<proteinExistence type="predicted"/>
<evidence type="ECO:0000313" key="5">
    <source>
        <dbReference type="Proteomes" id="UP000291151"/>
    </source>
</evidence>
<dbReference type="GO" id="GO:0000160">
    <property type="term" value="P:phosphorelay signal transduction system"/>
    <property type="evidence" value="ECO:0007669"/>
    <property type="project" value="InterPro"/>
</dbReference>
<dbReference type="PANTHER" id="PTHR44591:SF3">
    <property type="entry name" value="RESPONSE REGULATORY DOMAIN-CONTAINING PROTEIN"/>
    <property type="match status" value="1"/>
</dbReference>
<dbReference type="PANTHER" id="PTHR44591">
    <property type="entry name" value="STRESS RESPONSE REGULATOR PROTEIN 1"/>
    <property type="match status" value="1"/>
</dbReference>
<organism evidence="4 5">
    <name type="scientific">Ureibacillus thermophilus</name>
    <dbReference type="NCBI Taxonomy" id="367743"/>
    <lineage>
        <taxon>Bacteria</taxon>
        <taxon>Bacillati</taxon>
        <taxon>Bacillota</taxon>
        <taxon>Bacilli</taxon>
        <taxon>Bacillales</taxon>
        <taxon>Caryophanaceae</taxon>
        <taxon>Ureibacillus</taxon>
    </lineage>
</organism>
<dbReference type="Proteomes" id="UP000291151">
    <property type="component" value="Chromosome"/>
</dbReference>
<feature type="domain" description="Response regulatory" evidence="3">
    <location>
        <begin position="3"/>
        <end position="117"/>
    </location>
</feature>
<keyword evidence="1 2" id="KW-0597">Phosphoprotein</keyword>
<dbReference type="SUPFAM" id="SSF52172">
    <property type="entry name" value="CheY-like"/>
    <property type="match status" value="1"/>
</dbReference>
<protein>
    <submittedName>
        <fullName evidence="4">Response regulator</fullName>
    </submittedName>
</protein>
<evidence type="ECO:0000313" key="4">
    <source>
        <dbReference type="EMBL" id="QBK25232.1"/>
    </source>
</evidence>
<dbReference type="InterPro" id="IPR011006">
    <property type="entry name" value="CheY-like_superfamily"/>
</dbReference>
<evidence type="ECO:0000256" key="2">
    <source>
        <dbReference type="PROSITE-ProRule" id="PRU00169"/>
    </source>
</evidence>
<dbReference type="SMART" id="SM00448">
    <property type="entry name" value="REC"/>
    <property type="match status" value="1"/>
</dbReference>
<dbReference type="Gene3D" id="3.40.50.2300">
    <property type="match status" value="1"/>
</dbReference>